<dbReference type="Gene3D" id="1.20.5.1500">
    <property type="match status" value="1"/>
</dbReference>
<organism evidence="6 7">
    <name type="scientific">Crotalaria pallida</name>
    <name type="common">Smooth rattlebox</name>
    <name type="synonym">Crotalaria striata</name>
    <dbReference type="NCBI Taxonomy" id="3830"/>
    <lineage>
        <taxon>Eukaryota</taxon>
        <taxon>Viridiplantae</taxon>
        <taxon>Streptophyta</taxon>
        <taxon>Embryophyta</taxon>
        <taxon>Tracheophyta</taxon>
        <taxon>Spermatophyta</taxon>
        <taxon>Magnoliopsida</taxon>
        <taxon>eudicotyledons</taxon>
        <taxon>Gunneridae</taxon>
        <taxon>Pentapetalae</taxon>
        <taxon>rosids</taxon>
        <taxon>fabids</taxon>
        <taxon>Fabales</taxon>
        <taxon>Fabaceae</taxon>
        <taxon>Papilionoideae</taxon>
        <taxon>50 kb inversion clade</taxon>
        <taxon>genistoids sensu lato</taxon>
        <taxon>core genistoids</taxon>
        <taxon>Crotalarieae</taxon>
        <taxon>Crotalaria</taxon>
    </lineage>
</organism>
<evidence type="ECO:0000256" key="1">
    <source>
        <dbReference type="ARBA" id="ARBA00009947"/>
    </source>
</evidence>
<evidence type="ECO:0000313" key="7">
    <source>
        <dbReference type="Proteomes" id="UP001372338"/>
    </source>
</evidence>
<dbReference type="EMBL" id="JAYWIO010000003">
    <property type="protein sequence ID" value="KAK7274367.1"/>
    <property type="molecule type" value="Genomic_DNA"/>
</dbReference>
<name>A0AAN9FDJ4_CROPI</name>
<reference evidence="6 7" key="1">
    <citation type="submission" date="2024-01" db="EMBL/GenBank/DDBJ databases">
        <title>The genomes of 5 underutilized Papilionoideae crops provide insights into root nodulation and disease resistanc.</title>
        <authorList>
            <person name="Yuan L."/>
        </authorList>
    </citation>
    <scope>NUCLEOTIDE SEQUENCE [LARGE SCALE GENOMIC DNA]</scope>
    <source>
        <strain evidence="6">ZHUSHIDOU_FW_LH</strain>
        <tissue evidence="6">Leaf</tissue>
    </source>
</reference>
<comment type="similarity">
    <text evidence="1 3">Belongs to the nucleosome assembly protein (NAP) family.</text>
</comment>
<feature type="region of interest" description="Disordered" evidence="5">
    <location>
        <begin position="1"/>
        <end position="25"/>
    </location>
</feature>
<feature type="region of interest" description="Disordered" evidence="5">
    <location>
        <begin position="188"/>
        <end position="221"/>
    </location>
</feature>
<comment type="caution">
    <text evidence="6">The sequence shown here is derived from an EMBL/GenBank/DDBJ whole genome shotgun (WGS) entry which is preliminary data.</text>
</comment>
<accession>A0AAN9FDJ4</accession>
<keyword evidence="4" id="KW-0175">Coiled coil</keyword>
<evidence type="ECO:0000256" key="4">
    <source>
        <dbReference type="SAM" id="Coils"/>
    </source>
</evidence>
<dbReference type="InterPro" id="IPR002164">
    <property type="entry name" value="NAP_family"/>
</dbReference>
<evidence type="ECO:0000313" key="6">
    <source>
        <dbReference type="EMBL" id="KAK7274367.1"/>
    </source>
</evidence>
<keyword evidence="7" id="KW-1185">Reference proteome</keyword>
<evidence type="ECO:0000256" key="3">
    <source>
        <dbReference type="RuleBase" id="RU003876"/>
    </source>
</evidence>
<dbReference type="InterPro" id="IPR037231">
    <property type="entry name" value="NAP-like_sf"/>
</dbReference>
<dbReference type="GO" id="GO:0005634">
    <property type="term" value="C:nucleus"/>
    <property type="evidence" value="ECO:0007669"/>
    <property type="project" value="InterPro"/>
</dbReference>
<evidence type="ECO:0000256" key="5">
    <source>
        <dbReference type="SAM" id="MobiDB-lite"/>
    </source>
</evidence>
<dbReference type="PANTHER" id="PTHR11875">
    <property type="entry name" value="TESTIS-SPECIFIC Y-ENCODED PROTEIN"/>
    <property type="match status" value="1"/>
</dbReference>
<evidence type="ECO:0000256" key="2">
    <source>
        <dbReference type="ARBA" id="ARBA00023186"/>
    </source>
</evidence>
<proteinExistence type="inferred from homology"/>
<protein>
    <submittedName>
        <fullName evidence="6">Uncharacterized protein</fullName>
    </submittedName>
</protein>
<dbReference type="Gene3D" id="3.30.1120.90">
    <property type="entry name" value="Nucleosome assembly protein"/>
    <property type="match status" value="1"/>
</dbReference>
<dbReference type="Proteomes" id="UP001372338">
    <property type="component" value="Unassembled WGS sequence"/>
</dbReference>
<feature type="coiled-coil region" evidence="4">
    <location>
        <begin position="29"/>
        <end position="60"/>
    </location>
</feature>
<feature type="compositionally biased region" description="Basic and acidic residues" evidence="5">
    <location>
        <begin position="1"/>
        <end position="12"/>
    </location>
</feature>
<dbReference type="SUPFAM" id="SSF143113">
    <property type="entry name" value="NAP-like"/>
    <property type="match status" value="1"/>
</dbReference>
<sequence>MVGDNKKLKVEDNNNNNNSDDDASLDPQVLLSIEKLQEIRDQLDKINEEASDEVLEIEKKYNEIRKPVYDKRNEIIKSIAFLNHPALGELLNDEDQKIFKYLDSLEVEDHKDVKSGFTITFNFKQNPYFEDTKLSKTYSFLEEGPTIVTATPIKWKEGKGIPNGVNHEKKGNKRALVYVSFFSWFSDGEDDDDMDDIHDELKDEDDSEDDDDEEDNEDEDK</sequence>
<dbReference type="GO" id="GO:0006334">
    <property type="term" value="P:nucleosome assembly"/>
    <property type="evidence" value="ECO:0007669"/>
    <property type="project" value="InterPro"/>
</dbReference>
<dbReference type="AlphaFoldDB" id="A0AAN9FDJ4"/>
<gene>
    <name evidence="6" type="ORF">RIF29_15452</name>
</gene>
<keyword evidence="2" id="KW-0143">Chaperone</keyword>
<dbReference type="Pfam" id="PF00956">
    <property type="entry name" value="NAP"/>
    <property type="match status" value="2"/>
</dbReference>
<dbReference type="GO" id="GO:0000724">
    <property type="term" value="P:double-strand break repair via homologous recombination"/>
    <property type="evidence" value="ECO:0007669"/>
    <property type="project" value="UniProtKB-ARBA"/>
</dbReference>
<dbReference type="GO" id="GO:0042393">
    <property type="term" value="F:histone binding"/>
    <property type="evidence" value="ECO:0007669"/>
    <property type="project" value="UniProtKB-ARBA"/>
</dbReference>